<evidence type="ECO:0000313" key="6">
    <source>
        <dbReference type="Proteomes" id="UP001597151"/>
    </source>
</evidence>
<feature type="transmembrane region" description="Helical" evidence="4">
    <location>
        <begin position="310"/>
        <end position="334"/>
    </location>
</feature>
<feature type="transmembrane region" description="Helical" evidence="4">
    <location>
        <begin position="284"/>
        <end position="304"/>
    </location>
</feature>
<feature type="transmembrane region" description="Helical" evidence="4">
    <location>
        <begin position="106"/>
        <end position="133"/>
    </location>
</feature>
<feature type="transmembrane region" description="Helical" evidence="4">
    <location>
        <begin position="145"/>
        <end position="165"/>
    </location>
</feature>
<dbReference type="RefSeq" id="WP_380792010.1">
    <property type="nucleotide sequence ID" value="NZ_JBHTKR010000004.1"/>
</dbReference>
<comment type="caution">
    <text evidence="5">The sequence shown here is derived from an EMBL/GenBank/DDBJ whole genome shotgun (WGS) entry which is preliminary data.</text>
</comment>
<dbReference type="InterPro" id="IPR011701">
    <property type="entry name" value="MFS"/>
</dbReference>
<evidence type="ECO:0000256" key="3">
    <source>
        <dbReference type="ARBA" id="ARBA00023136"/>
    </source>
</evidence>
<keyword evidence="2 4" id="KW-1133">Transmembrane helix</keyword>
<feature type="transmembrane region" description="Helical" evidence="4">
    <location>
        <begin position="171"/>
        <end position="188"/>
    </location>
</feature>
<organism evidence="5 6">
    <name type="scientific">Seohaeicola saemankumensis</name>
    <dbReference type="NCBI Taxonomy" id="481181"/>
    <lineage>
        <taxon>Bacteria</taxon>
        <taxon>Pseudomonadati</taxon>
        <taxon>Pseudomonadota</taxon>
        <taxon>Alphaproteobacteria</taxon>
        <taxon>Rhodobacterales</taxon>
        <taxon>Roseobacteraceae</taxon>
        <taxon>Seohaeicola</taxon>
    </lineage>
</organism>
<feature type="transmembrane region" description="Helical" evidence="4">
    <location>
        <begin position="82"/>
        <end position="100"/>
    </location>
</feature>
<accession>A0ABW3TH97</accession>
<evidence type="ECO:0000256" key="2">
    <source>
        <dbReference type="ARBA" id="ARBA00022989"/>
    </source>
</evidence>
<reference evidence="6" key="1">
    <citation type="journal article" date="2019" name="Int. J. Syst. Evol. Microbiol.">
        <title>The Global Catalogue of Microorganisms (GCM) 10K type strain sequencing project: providing services to taxonomists for standard genome sequencing and annotation.</title>
        <authorList>
            <consortium name="The Broad Institute Genomics Platform"/>
            <consortium name="The Broad Institute Genome Sequencing Center for Infectious Disease"/>
            <person name="Wu L."/>
            <person name="Ma J."/>
        </authorList>
    </citation>
    <scope>NUCLEOTIDE SEQUENCE [LARGE SCALE GENOMIC DNA]</scope>
    <source>
        <strain evidence="6">CCUG 55328</strain>
    </source>
</reference>
<dbReference type="SUPFAM" id="SSF103473">
    <property type="entry name" value="MFS general substrate transporter"/>
    <property type="match status" value="1"/>
</dbReference>
<sequence length="405" mass="44180">MATRYIPIWTRFAPAPGVRGFATLQGFEAITRGILISVFPLEMYRALEDAQTVSQVYFMIGITSLLGGLMVPWLNRFLPRRWMYTTGALLYVMGSTVAVLGGTDMIMFALLCNTLATVITFVCFNAYVLDYIARVDLGRAESMRMFYSALGWTVGPVLGVTLMALWRPAPFVVAGISALCMLSVFWSMRLGNGKLISRARAPAPNPLAFLTRFFAQPRLIAGWLFAVIRSCGWWVYVVYLPIFAVQSGLGDATGGIVLSITNGTLFLTPLMLRFVQASSIRTAVRFGFFASGVLFIMAGIGQWLPWGAVALLMLASFCLILLDVCGGLPFLMAVKPSERTEMSAVYSSFRDVSGILTPGVAWLVLLVAPLPGVFMACGAGLWLAWALAGRLHPRLGHARIRLPAA</sequence>
<feature type="transmembrane region" description="Helical" evidence="4">
    <location>
        <begin position="56"/>
        <end position="75"/>
    </location>
</feature>
<keyword evidence="6" id="KW-1185">Reference proteome</keyword>
<dbReference type="Proteomes" id="UP001597151">
    <property type="component" value="Unassembled WGS sequence"/>
</dbReference>
<evidence type="ECO:0000256" key="4">
    <source>
        <dbReference type="SAM" id="Phobius"/>
    </source>
</evidence>
<name>A0ABW3TH97_9RHOB</name>
<proteinExistence type="predicted"/>
<feature type="transmembrane region" description="Helical" evidence="4">
    <location>
        <begin position="219"/>
        <end position="240"/>
    </location>
</feature>
<dbReference type="InterPro" id="IPR036259">
    <property type="entry name" value="MFS_trans_sf"/>
</dbReference>
<evidence type="ECO:0000313" key="5">
    <source>
        <dbReference type="EMBL" id="MFD1195386.1"/>
    </source>
</evidence>
<keyword evidence="3 4" id="KW-0472">Membrane</keyword>
<keyword evidence="1 4" id="KW-0812">Transmembrane</keyword>
<dbReference type="Gene3D" id="1.20.1250.20">
    <property type="entry name" value="MFS general substrate transporter like domains"/>
    <property type="match status" value="1"/>
</dbReference>
<evidence type="ECO:0000256" key="1">
    <source>
        <dbReference type="ARBA" id="ARBA00022692"/>
    </source>
</evidence>
<feature type="transmembrane region" description="Helical" evidence="4">
    <location>
        <begin position="355"/>
        <end position="385"/>
    </location>
</feature>
<protein>
    <submittedName>
        <fullName evidence="5">MFS transporter</fullName>
    </submittedName>
</protein>
<dbReference type="EMBL" id="JBHTKR010000004">
    <property type="protein sequence ID" value="MFD1195386.1"/>
    <property type="molecule type" value="Genomic_DNA"/>
</dbReference>
<gene>
    <name evidence="5" type="ORF">ACFQ3C_11955</name>
</gene>
<dbReference type="Pfam" id="PF07690">
    <property type="entry name" value="MFS_1"/>
    <property type="match status" value="1"/>
</dbReference>
<feature type="transmembrane region" description="Helical" evidence="4">
    <location>
        <begin position="252"/>
        <end position="272"/>
    </location>
</feature>